<proteinExistence type="predicted"/>
<reference evidence="1 2" key="1">
    <citation type="submission" date="2017-07" db="EMBL/GenBank/DDBJ databases">
        <authorList>
            <person name="Talla V."/>
            <person name="Backstrom N."/>
        </authorList>
    </citation>
    <scope>NUCLEOTIDE SEQUENCE [LARGE SCALE GENOMIC DNA]</scope>
</reference>
<accession>A0A5E4PNP8</accession>
<feature type="non-terminal residue" evidence="1">
    <location>
        <position position="52"/>
    </location>
</feature>
<evidence type="ECO:0000313" key="1">
    <source>
        <dbReference type="EMBL" id="VVC87588.1"/>
    </source>
</evidence>
<evidence type="ECO:0000313" key="2">
    <source>
        <dbReference type="Proteomes" id="UP000324832"/>
    </source>
</evidence>
<protein>
    <submittedName>
        <fullName evidence="1">Uncharacterized protein</fullName>
    </submittedName>
</protein>
<gene>
    <name evidence="1" type="ORF">LSINAPIS_LOCUS1153</name>
</gene>
<sequence length="52" mass="6064">MLHGSKVYQCSRYSILNRRIQITCSYPVGQPRQPTETSKFKDSLYPILNVVF</sequence>
<keyword evidence="2" id="KW-1185">Reference proteome</keyword>
<dbReference type="EMBL" id="FZQP02000142">
    <property type="protein sequence ID" value="VVC87588.1"/>
    <property type="molecule type" value="Genomic_DNA"/>
</dbReference>
<name>A0A5E4PNP8_9NEOP</name>
<dbReference type="AlphaFoldDB" id="A0A5E4PNP8"/>
<dbReference type="Proteomes" id="UP000324832">
    <property type="component" value="Unassembled WGS sequence"/>
</dbReference>
<organism evidence="1 2">
    <name type="scientific">Leptidea sinapis</name>
    <dbReference type="NCBI Taxonomy" id="189913"/>
    <lineage>
        <taxon>Eukaryota</taxon>
        <taxon>Metazoa</taxon>
        <taxon>Ecdysozoa</taxon>
        <taxon>Arthropoda</taxon>
        <taxon>Hexapoda</taxon>
        <taxon>Insecta</taxon>
        <taxon>Pterygota</taxon>
        <taxon>Neoptera</taxon>
        <taxon>Endopterygota</taxon>
        <taxon>Lepidoptera</taxon>
        <taxon>Glossata</taxon>
        <taxon>Ditrysia</taxon>
        <taxon>Papilionoidea</taxon>
        <taxon>Pieridae</taxon>
        <taxon>Dismorphiinae</taxon>
        <taxon>Leptidea</taxon>
    </lineage>
</organism>